<dbReference type="GO" id="GO:0005737">
    <property type="term" value="C:cytoplasm"/>
    <property type="evidence" value="ECO:0007669"/>
    <property type="project" value="TreeGrafter"/>
</dbReference>
<dbReference type="GO" id="GO:0004386">
    <property type="term" value="F:helicase activity"/>
    <property type="evidence" value="ECO:0007669"/>
    <property type="project" value="UniProtKB-KW"/>
</dbReference>
<dbReference type="InterPro" id="IPR052431">
    <property type="entry name" value="SKI2_subfamily_helicases"/>
</dbReference>
<evidence type="ECO:0000256" key="3">
    <source>
        <dbReference type="ARBA" id="ARBA00022806"/>
    </source>
</evidence>
<dbReference type="Gene3D" id="3.40.50.300">
    <property type="entry name" value="P-loop containing nucleotide triphosphate hydrolases"/>
    <property type="match status" value="2"/>
</dbReference>
<keyword evidence="9" id="KW-1185">Reference proteome</keyword>
<keyword evidence="1" id="KW-0547">Nucleotide-binding</keyword>
<dbReference type="PROSITE" id="PS51194">
    <property type="entry name" value="HELICASE_CTER"/>
    <property type="match status" value="1"/>
</dbReference>
<feature type="non-terminal residue" evidence="8">
    <location>
        <position position="1833"/>
    </location>
</feature>
<feature type="compositionally biased region" description="Polar residues" evidence="5">
    <location>
        <begin position="87"/>
        <end position="104"/>
    </location>
</feature>
<dbReference type="Pfam" id="PF26167">
    <property type="entry name" value="TPR_DDX60"/>
    <property type="match status" value="1"/>
</dbReference>
<keyword evidence="3 8" id="KW-0347">Helicase</keyword>
<feature type="non-terminal residue" evidence="8">
    <location>
        <position position="1"/>
    </location>
</feature>
<dbReference type="SMART" id="SM00487">
    <property type="entry name" value="DEXDc"/>
    <property type="match status" value="1"/>
</dbReference>
<dbReference type="InterPro" id="IPR027417">
    <property type="entry name" value="P-loop_NTPase"/>
</dbReference>
<dbReference type="CDD" id="cd18025">
    <property type="entry name" value="DEXHc_DDX60"/>
    <property type="match status" value="1"/>
</dbReference>
<dbReference type="InterPro" id="IPR011545">
    <property type="entry name" value="DEAD/DEAH_box_helicase_dom"/>
</dbReference>
<evidence type="ECO:0000256" key="5">
    <source>
        <dbReference type="SAM" id="MobiDB-lite"/>
    </source>
</evidence>
<dbReference type="GO" id="GO:0016787">
    <property type="term" value="F:hydrolase activity"/>
    <property type="evidence" value="ECO:0007669"/>
    <property type="project" value="UniProtKB-KW"/>
</dbReference>
<dbReference type="PANTHER" id="PTHR44533:SF5">
    <property type="entry name" value="DEXD_H-BOX HELICASE 60"/>
    <property type="match status" value="1"/>
</dbReference>
<accession>A0A7K6SI13</accession>
<organism evidence="8 9">
    <name type="scientific">Caloenas nicobarica</name>
    <name type="common">Nicobar pigeon</name>
    <dbReference type="NCBI Taxonomy" id="187106"/>
    <lineage>
        <taxon>Eukaryota</taxon>
        <taxon>Metazoa</taxon>
        <taxon>Chordata</taxon>
        <taxon>Craniata</taxon>
        <taxon>Vertebrata</taxon>
        <taxon>Euteleostomi</taxon>
        <taxon>Archelosauria</taxon>
        <taxon>Archosauria</taxon>
        <taxon>Dinosauria</taxon>
        <taxon>Saurischia</taxon>
        <taxon>Theropoda</taxon>
        <taxon>Coelurosauria</taxon>
        <taxon>Aves</taxon>
        <taxon>Neognathae</taxon>
        <taxon>Neoaves</taxon>
        <taxon>Columbimorphae</taxon>
        <taxon>Columbiformes</taxon>
        <taxon>Columbidae</taxon>
        <taxon>Caloenas</taxon>
    </lineage>
</organism>
<dbReference type="SUPFAM" id="SSF52540">
    <property type="entry name" value="P-loop containing nucleoside triphosphate hydrolases"/>
    <property type="match status" value="1"/>
</dbReference>
<protein>
    <submittedName>
        <fullName evidence="8">DDX60 helicase</fullName>
    </submittedName>
</protein>
<reference evidence="8 9" key="1">
    <citation type="submission" date="2019-09" db="EMBL/GenBank/DDBJ databases">
        <title>Bird 10,000 Genomes (B10K) Project - Family phase.</title>
        <authorList>
            <person name="Zhang G."/>
        </authorList>
    </citation>
    <scope>NUCLEOTIDE SEQUENCE [LARGE SCALE GENOMIC DNA]</scope>
    <source>
        <strain evidence="8">OUT-0007</strain>
        <tissue evidence="8">Blood</tissue>
    </source>
</reference>
<feature type="compositionally biased region" description="Acidic residues" evidence="5">
    <location>
        <begin position="42"/>
        <end position="63"/>
    </location>
</feature>
<dbReference type="FunFam" id="3.40.50.300:FF:001039">
    <property type="entry name" value="ATP-dependent RNA helicase DDX60"/>
    <property type="match status" value="1"/>
</dbReference>
<dbReference type="EMBL" id="VZSB01000328">
    <property type="protein sequence ID" value="NWW97970.1"/>
    <property type="molecule type" value="Genomic_DNA"/>
</dbReference>
<name>A0A7K6SI13_CALNI</name>
<evidence type="ECO:0000259" key="6">
    <source>
        <dbReference type="PROSITE" id="PS51192"/>
    </source>
</evidence>
<feature type="compositionally biased region" description="Basic and acidic residues" evidence="5">
    <location>
        <begin position="71"/>
        <end position="85"/>
    </location>
</feature>
<dbReference type="Pfam" id="PF26076">
    <property type="entry name" value="WHD_DDX60"/>
    <property type="match status" value="1"/>
</dbReference>
<keyword evidence="4" id="KW-0067">ATP-binding</keyword>
<dbReference type="PROSITE" id="PS51192">
    <property type="entry name" value="HELICASE_ATP_BIND_1"/>
    <property type="match status" value="1"/>
</dbReference>
<evidence type="ECO:0000313" key="9">
    <source>
        <dbReference type="Proteomes" id="UP000546235"/>
    </source>
</evidence>
<comment type="caution">
    <text evidence="8">The sequence shown here is derived from an EMBL/GenBank/DDBJ whole genome shotgun (WGS) entry which is preliminary data.</text>
</comment>
<dbReference type="Proteomes" id="UP000546235">
    <property type="component" value="Unassembled WGS sequence"/>
</dbReference>
<dbReference type="Pfam" id="PF00271">
    <property type="entry name" value="Helicase_C"/>
    <property type="match status" value="1"/>
</dbReference>
<dbReference type="InterPro" id="IPR059032">
    <property type="entry name" value="WHD_DDX60"/>
</dbReference>
<proteinExistence type="predicted"/>
<dbReference type="InterPro" id="IPR055124">
    <property type="entry name" value="PIN-like_DDX60"/>
</dbReference>
<evidence type="ECO:0000259" key="7">
    <source>
        <dbReference type="PROSITE" id="PS51194"/>
    </source>
</evidence>
<evidence type="ECO:0000256" key="1">
    <source>
        <dbReference type="ARBA" id="ARBA00022741"/>
    </source>
</evidence>
<feature type="region of interest" description="Disordered" evidence="5">
    <location>
        <begin position="1"/>
        <end position="115"/>
    </location>
</feature>
<evidence type="ECO:0000256" key="4">
    <source>
        <dbReference type="ARBA" id="ARBA00022840"/>
    </source>
</evidence>
<dbReference type="GO" id="GO:0005524">
    <property type="term" value="F:ATP binding"/>
    <property type="evidence" value="ECO:0007669"/>
    <property type="project" value="UniProtKB-KW"/>
</dbReference>
<feature type="domain" description="Helicase ATP-binding" evidence="6">
    <location>
        <begin position="894"/>
        <end position="1061"/>
    </location>
</feature>
<gene>
    <name evidence="8" type="primary">Ddx60</name>
    <name evidence="8" type="ORF">CALNIC_R09721</name>
</gene>
<dbReference type="InterPro" id="IPR014001">
    <property type="entry name" value="Helicase_ATP-bd"/>
</dbReference>
<keyword evidence="2" id="KW-0378">Hydrolase</keyword>
<dbReference type="GO" id="GO:0003676">
    <property type="term" value="F:nucleic acid binding"/>
    <property type="evidence" value="ECO:0007669"/>
    <property type="project" value="InterPro"/>
</dbReference>
<dbReference type="Pfam" id="PF23002">
    <property type="entry name" value="PIN-like_DDX60"/>
    <property type="match status" value="1"/>
</dbReference>
<dbReference type="Pfam" id="PF00270">
    <property type="entry name" value="DEAD"/>
    <property type="match status" value="1"/>
</dbReference>
<feature type="domain" description="Helicase C-terminal" evidence="7">
    <location>
        <begin position="1332"/>
        <end position="1493"/>
    </location>
</feature>
<dbReference type="PANTHER" id="PTHR44533">
    <property type="entry name" value="DEAD/H RNA HELICASE, PUTATIVE-RELATED"/>
    <property type="match status" value="1"/>
</dbReference>
<dbReference type="SMART" id="SM00490">
    <property type="entry name" value="HELICc"/>
    <property type="match status" value="1"/>
</dbReference>
<evidence type="ECO:0000313" key="8">
    <source>
        <dbReference type="EMBL" id="NWW97970.1"/>
    </source>
</evidence>
<dbReference type="InterPro" id="IPR001650">
    <property type="entry name" value="Helicase_C-like"/>
</dbReference>
<sequence>MDSAEDHFKKVIHNNANENVGNYDMVSEYSNSEKIGFIPTKEDEESGSTSDSDEEDDTSDEAEGAVMQMLKEGEDREKEVKDPHYRNTYSSSTTEEVTPQASQTEGKDLRVLQHKRGSQRCEKKTHDEFLENLRLHTWSCLSRAQYVSLLKDFVESEFFVIDGDSLLVMFSDEETQYLNFFYQIECFLQDFTEKGAKYIIVFFKDAEQMYFPYPHFLFLRTALIEHLRNNTGTTVHTEFSNCLSSEWEIFLKKSYPYFIIVSDTGLTSLQTDYLCILIAHSLSKKINVVLTSGQEYDILRVYGYHVQSVYKHREFFQKHERDLRYACANLVRYQEPSMCLYEHLKLSPKSIQKEVHQAVLLLKQLWPEGSDIQRVVCVLSCAVGLTIYSDMLENANTSVGAKTKQSARGRSKPLSPEEAADLCRMQCLTVALLLHMPLSQRAQIRILKSCWTDQVLPLIKMQQLCMHFALIQLSDTNDWKLDLTYLPDLNDDSLLMNLAHYYEVKYTEGLEFRKELGKEIENEYQCLWNTVTKLAVKYNFGDAFPIRKTSRLFLDEKQTLFRVNEEEIPNIGLISVKSDLVEEYAGDVLKYLPVLESNDPAVTSLMKYKEFHELRHWHSGRPLTEEYERTQCNAVVFFNQLYLLATKSKDPEERRQIQKLQTFRHFYGSTLEDSNSKLIVHQEDVSRNANAAVKKTQKKHKSKAEMIAEENHRRLQAKEEKKEQEQWEALCIPTEKEIKANLTVGINKLEKFLKTLKSKSVKFSVEMTGLSACLEVWKEHCRKEGSQSNDLSTAVQVMRRIHILLEKYHDLLEKQHLQKLTRYLRLLGFENLACTLSGQTGESSDQNISKYAIKVGPARFQLQYMDYYLLREERNDPDPRVQHFIPDTWQRELLDAVDNNESAVIVAPTSSGKTYASYYCMEKVLKTSNDGVVVYVAPTKALVNQVVGNVYSRFTKKLPDGLAMCGVFTRDYRNDVMNSQILVTVPQCLEILMLSPRCQKWTKRIQYVIFDEVHCLGSEIGAEVWEHLLVTIRCPFLALSATVSNPEHLTEWLKSVKRYWQHAENIIEGSSTNSEENFTRKFKGKSKVQGQKKSYRVRLVLYEERYNDLEKYVCSLKGSDFIIEHYHPCAALTVNHIENYGIPSDLSLSPRESIQLYDTMVKVWQEWPRAQELDPEKFVSFKNKVVIKKPDVRKYEQELKKELSEWIVLGQRQKVNELLKHLKPKPADCSEHEKWRRFASFVDKLWEMDKLPAIFFIFNVDSVENAAKNVFFNLLRRQKSEQDPDTESKKERLRDELKKVNKTLRKFNPQNIKKLSSSKIENIRLLLTTKKELEKRLKRLTALPSGCTYADPKAVDEDTLRKIFYRLRFERRGYLQQMMALRGIGYHHGSMTAKGRQVVEMLFRLGYIKVVTATSTLALGINMPCRSVIFAEDSVFLDALNYRQMTGRAGRRGQDMIGNVFFYDIPLPKVERLIKSNVPQLKGQFPLTVSLILRLMLLTAKADDKADAKAKALSVLKHSLMSFRKERYAEILKIYFMFSLQFLIKEGYLDQKGNPIGFAGLVTHLHYHEPSNFVLVSFLVKGLFHKLCRPIKGSAVFSEDVLEKLVLILANLFGRRYLPACSMKYKCEFFQSKVFLEDLPEEFADAVNEYNTKVEENFAHFLLTTARLAHMEQEYRLPLSKTDFKSKNWHGSELASYLMDTTKSISAISPFACLSRVVDNNLFHGEIINKAVLHSLGINVTNCPLFYLKKYDKHGRRMPLNAYALDFFKHGSLVALTTDNWLNEGDAYYLLKDFSLLIKSIGTSLSELCDDPDDNVLLAFQQLGKIYEEKLNS</sequence>
<evidence type="ECO:0000256" key="2">
    <source>
        <dbReference type="ARBA" id="ARBA00022801"/>
    </source>
</evidence>